<dbReference type="InterPro" id="IPR000366">
    <property type="entry name" value="GPCR_STE2"/>
</dbReference>
<keyword evidence="2" id="KW-0472">Membrane</keyword>
<feature type="compositionally biased region" description="Pro residues" evidence="1">
    <location>
        <begin position="478"/>
        <end position="491"/>
    </location>
</feature>
<dbReference type="Pfam" id="PF19877">
    <property type="entry name" value="DUF6350"/>
    <property type="match status" value="1"/>
</dbReference>
<gene>
    <name evidence="3" type="ORF">Shyd_03880</name>
</gene>
<feature type="transmembrane region" description="Helical" evidence="2">
    <location>
        <begin position="82"/>
        <end position="102"/>
    </location>
</feature>
<proteinExistence type="predicted"/>
<comment type="caution">
    <text evidence="3">The sequence shown here is derived from an EMBL/GenBank/DDBJ whole genome shotgun (WGS) entry which is preliminary data.</text>
</comment>
<feature type="transmembrane region" description="Helical" evidence="2">
    <location>
        <begin position="155"/>
        <end position="175"/>
    </location>
</feature>
<dbReference type="Proteomes" id="UP001052739">
    <property type="component" value="Unassembled WGS sequence"/>
</dbReference>
<feature type="compositionally biased region" description="Basic residues" evidence="1">
    <location>
        <begin position="392"/>
        <end position="401"/>
    </location>
</feature>
<keyword evidence="2" id="KW-1133">Transmembrane helix</keyword>
<evidence type="ECO:0000256" key="2">
    <source>
        <dbReference type="SAM" id="Phobius"/>
    </source>
</evidence>
<evidence type="ECO:0000256" key="1">
    <source>
        <dbReference type="SAM" id="MobiDB-lite"/>
    </source>
</evidence>
<feature type="region of interest" description="Disordered" evidence="1">
    <location>
        <begin position="465"/>
        <end position="519"/>
    </location>
</feature>
<evidence type="ECO:0000313" key="3">
    <source>
        <dbReference type="EMBL" id="GHI19017.1"/>
    </source>
</evidence>
<feature type="transmembrane region" description="Helical" evidence="2">
    <location>
        <begin position="233"/>
        <end position="252"/>
    </location>
</feature>
<feature type="transmembrane region" description="Helical" evidence="2">
    <location>
        <begin position="21"/>
        <end position="45"/>
    </location>
</feature>
<dbReference type="PRINTS" id="PR00250">
    <property type="entry name" value="GPCRSTE2"/>
</dbReference>
<feature type="compositionally biased region" description="Low complexity" evidence="1">
    <location>
        <begin position="409"/>
        <end position="420"/>
    </location>
</feature>
<feature type="transmembrane region" description="Helical" evidence="2">
    <location>
        <begin position="298"/>
        <end position="316"/>
    </location>
</feature>
<organism evidence="3 4">
    <name type="scientific">Streptomyces hydrogenans</name>
    <dbReference type="NCBI Taxonomy" id="1873719"/>
    <lineage>
        <taxon>Bacteria</taxon>
        <taxon>Bacillati</taxon>
        <taxon>Actinomycetota</taxon>
        <taxon>Actinomycetes</taxon>
        <taxon>Kitasatosporales</taxon>
        <taxon>Streptomycetaceae</taxon>
        <taxon>Streptomyces</taxon>
    </lineage>
</organism>
<dbReference type="RefSeq" id="WP_226651301.1">
    <property type="nucleotide sequence ID" value="NZ_BNDW01000004.1"/>
</dbReference>
<name>A0ABQ3P1W4_9ACTN</name>
<reference evidence="3" key="1">
    <citation type="submission" date="2024-05" db="EMBL/GenBank/DDBJ databases">
        <title>Whole genome shotgun sequence of Streptomyces hydrogenans NBRC 13475.</title>
        <authorList>
            <person name="Komaki H."/>
            <person name="Tamura T."/>
        </authorList>
    </citation>
    <scope>NUCLEOTIDE SEQUENCE</scope>
    <source>
        <strain evidence="3">NBRC 13475</strain>
    </source>
</reference>
<feature type="transmembrane region" description="Helical" evidence="2">
    <location>
        <begin position="328"/>
        <end position="349"/>
    </location>
</feature>
<feature type="region of interest" description="Disordered" evidence="1">
    <location>
        <begin position="392"/>
        <end position="420"/>
    </location>
</feature>
<feature type="transmembrane region" description="Helical" evidence="2">
    <location>
        <begin position="187"/>
        <end position="213"/>
    </location>
</feature>
<keyword evidence="2" id="KW-0812">Transmembrane</keyword>
<sequence length="519" mass="51054">MTHLTEHSLVQGGRSAAFATACVRGGVAAGLGVGALAVLVIVAWISSPFPDSGAGGALHLAAGLWLLAHGVELVRTDTLGGLPAPLGIVPLLTAALPVWLVFRTARSTLDPADETGPRPSPAGTLGAVSGGYLLVAAVIVVYSESGPLPADLVTAGLWLPGVVLGAAGAGVWTALGRPLPGREEAAAALRGAAAGLVTLLAGGAVLAGTALVWHAGAARASYEGIAGEWSGRVALALLVLALLPNAAVWAAAYGLGPGVALGTGALATPLGLVGDPAVPPFPLLAALPPEGRGGWPQWAAAAVPLVAAVVLGRSVGRATGTGRARETALAALGAAWASGAAVAVLAGAAGGPLGSGRLLAFGPVWWQAGAAAVLWGVAVGLPTALAVRAWGRRVPRPKPPKPPKPPKQPKAARTAEAPALAAAAPVPGAAAPAPPVFDFSLNGLDGLNGSNGLADLDDDEGYVPYDYLPASWETAPTPSTPPAPRPAPAPRPDTEPPRPSGTTGAEREATPKDTPLGPV</sequence>
<dbReference type="EMBL" id="BNDW01000004">
    <property type="protein sequence ID" value="GHI19017.1"/>
    <property type="molecule type" value="Genomic_DNA"/>
</dbReference>
<accession>A0ABQ3P1W4</accession>
<protein>
    <recommendedName>
        <fullName evidence="5">Integral membrane protein</fullName>
    </recommendedName>
</protein>
<evidence type="ECO:0008006" key="5">
    <source>
        <dbReference type="Google" id="ProtNLM"/>
    </source>
</evidence>
<keyword evidence="4" id="KW-1185">Reference proteome</keyword>
<feature type="transmembrane region" description="Helical" evidence="2">
    <location>
        <begin position="122"/>
        <end position="143"/>
    </location>
</feature>
<feature type="transmembrane region" description="Helical" evidence="2">
    <location>
        <begin position="369"/>
        <end position="391"/>
    </location>
</feature>
<evidence type="ECO:0000313" key="4">
    <source>
        <dbReference type="Proteomes" id="UP001052739"/>
    </source>
</evidence>
<dbReference type="InterPro" id="IPR045931">
    <property type="entry name" value="DUF6350"/>
</dbReference>